<keyword evidence="4" id="KW-0862">Zinc</keyword>
<accession>A0AAU9KLF4</accession>
<dbReference type="InterPro" id="IPR034870">
    <property type="entry name" value="TET_fam"/>
</dbReference>
<evidence type="ECO:0000259" key="9">
    <source>
        <dbReference type="PROSITE" id="PS50199"/>
    </source>
</evidence>
<evidence type="ECO:0000256" key="2">
    <source>
        <dbReference type="ARBA" id="ARBA00022723"/>
    </source>
</evidence>
<name>A0AAU9KLF4_9CILI</name>
<dbReference type="Pfam" id="PF00641">
    <property type="entry name" value="Zn_ribbon_RanBP"/>
    <property type="match status" value="2"/>
</dbReference>
<evidence type="ECO:0000256" key="3">
    <source>
        <dbReference type="ARBA" id="ARBA00022771"/>
    </source>
</evidence>
<evidence type="ECO:0000256" key="7">
    <source>
        <dbReference type="PROSITE-ProRule" id="PRU00322"/>
    </source>
</evidence>
<dbReference type="GO" id="GO:0003723">
    <property type="term" value="F:RNA binding"/>
    <property type="evidence" value="ECO:0007669"/>
    <property type="project" value="UniProtKB-KW"/>
</dbReference>
<dbReference type="AlphaFoldDB" id="A0AAU9KLF4"/>
<dbReference type="PROSITE" id="PS01358">
    <property type="entry name" value="ZF_RANBP2_1"/>
    <property type="match status" value="2"/>
</dbReference>
<dbReference type="GO" id="GO:0008270">
    <property type="term" value="F:zinc ion binding"/>
    <property type="evidence" value="ECO:0007669"/>
    <property type="project" value="UniProtKB-KW"/>
</dbReference>
<keyword evidence="11" id="KW-1185">Reference proteome</keyword>
<reference evidence="10" key="1">
    <citation type="submission" date="2021-09" db="EMBL/GenBank/DDBJ databases">
        <authorList>
            <consortium name="AG Swart"/>
            <person name="Singh M."/>
            <person name="Singh A."/>
            <person name="Seah K."/>
            <person name="Emmerich C."/>
        </authorList>
    </citation>
    <scope>NUCLEOTIDE SEQUENCE</scope>
    <source>
        <strain evidence="10">ATCC30299</strain>
    </source>
</reference>
<protein>
    <recommendedName>
        <fullName evidence="9">RanBP2-type domain-containing protein</fullName>
    </recommendedName>
</protein>
<comment type="subcellular location">
    <subcellularLocation>
        <location evidence="1">Nucleus</location>
    </subcellularLocation>
</comment>
<dbReference type="PROSITE" id="PS50199">
    <property type="entry name" value="ZF_RANBP2_2"/>
    <property type="match status" value="2"/>
</dbReference>
<dbReference type="PANTHER" id="PTHR23238">
    <property type="entry name" value="RNA BINDING PROTEIN"/>
    <property type="match status" value="1"/>
</dbReference>
<dbReference type="SUPFAM" id="SSF90209">
    <property type="entry name" value="Ran binding protein zinc finger-like"/>
    <property type="match status" value="2"/>
</dbReference>
<evidence type="ECO:0000256" key="8">
    <source>
        <dbReference type="SAM" id="MobiDB-lite"/>
    </source>
</evidence>
<organism evidence="10 11">
    <name type="scientific">Blepharisma stoltei</name>
    <dbReference type="NCBI Taxonomy" id="1481888"/>
    <lineage>
        <taxon>Eukaryota</taxon>
        <taxon>Sar</taxon>
        <taxon>Alveolata</taxon>
        <taxon>Ciliophora</taxon>
        <taxon>Postciliodesmatophora</taxon>
        <taxon>Heterotrichea</taxon>
        <taxon>Heterotrichida</taxon>
        <taxon>Blepharismidae</taxon>
        <taxon>Blepharisma</taxon>
    </lineage>
</organism>
<keyword evidence="6" id="KW-0539">Nucleus</keyword>
<evidence type="ECO:0000256" key="6">
    <source>
        <dbReference type="ARBA" id="ARBA00023242"/>
    </source>
</evidence>
<proteinExistence type="predicted"/>
<keyword evidence="3 7" id="KW-0863">Zinc-finger</keyword>
<dbReference type="GO" id="GO:0006355">
    <property type="term" value="P:regulation of DNA-templated transcription"/>
    <property type="evidence" value="ECO:0007669"/>
    <property type="project" value="InterPro"/>
</dbReference>
<sequence>MSEQCSKLAYPSAIKKRVEGDWNCPNCLNLNFSFRNICNRCGYTDQLMPTFNAFLYMNAPSLEEASALSNDAGNPPPRLDISQLPSISPFLREKYLQTRIEINPVTKRLLKFENENTTNDKTNENTPNFKAKTKPKQQRKSGTLPVHIKKPAKEKEGDWICLKCNNWNFAFRSECNICKEAKEK</sequence>
<dbReference type="GO" id="GO:0005634">
    <property type="term" value="C:nucleus"/>
    <property type="evidence" value="ECO:0007669"/>
    <property type="project" value="UniProtKB-SubCell"/>
</dbReference>
<evidence type="ECO:0000256" key="1">
    <source>
        <dbReference type="ARBA" id="ARBA00004123"/>
    </source>
</evidence>
<dbReference type="Proteomes" id="UP001162131">
    <property type="component" value="Unassembled WGS sequence"/>
</dbReference>
<dbReference type="Gene3D" id="4.10.1060.10">
    <property type="entry name" value="Zinc finger, RanBP2-type"/>
    <property type="match status" value="2"/>
</dbReference>
<dbReference type="EMBL" id="CAJZBQ010000060">
    <property type="protein sequence ID" value="CAG9334890.1"/>
    <property type="molecule type" value="Genomic_DNA"/>
</dbReference>
<dbReference type="InterPro" id="IPR036443">
    <property type="entry name" value="Znf_RanBP2_sf"/>
</dbReference>
<dbReference type="InterPro" id="IPR001876">
    <property type="entry name" value="Znf_RanBP2"/>
</dbReference>
<dbReference type="SMART" id="SM00547">
    <property type="entry name" value="ZnF_RBZ"/>
    <property type="match status" value="2"/>
</dbReference>
<feature type="domain" description="RanBP2-type" evidence="9">
    <location>
        <begin position="155"/>
        <end position="184"/>
    </location>
</feature>
<evidence type="ECO:0000256" key="4">
    <source>
        <dbReference type="ARBA" id="ARBA00022833"/>
    </source>
</evidence>
<feature type="region of interest" description="Disordered" evidence="8">
    <location>
        <begin position="116"/>
        <end position="143"/>
    </location>
</feature>
<comment type="caution">
    <text evidence="10">The sequence shown here is derived from an EMBL/GenBank/DDBJ whole genome shotgun (WGS) entry which is preliminary data.</text>
</comment>
<gene>
    <name evidence="10" type="ORF">BSTOLATCC_MIC62475</name>
</gene>
<feature type="compositionally biased region" description="Low complexity" evidence="8">
    <location>
        <begin position="116"/>
        <end position="128"/>
    </location>
</feature>
<feature type="domain" description="RanBP2-type" evidence="9">
    <location>
        <begin position="18"/>
        <end position="47"/>
    </location>
</feature>
<evidence type="ECO:0000313" key="10">
    <source>
        <dbReference type="EMBL" id="CAG9334890.1"/>
    </source>
</evidence>
<keyword evidence="2" id="KW-0479">Metal-binding</keyword>
<evidence type="ECO:0000256" key="5">
    <source>
        <dbReference type="ARBA" id="ARBA00022884"/>
    </source>
</evidence>
<evidence type="ECO:0000313" key="11">
    <source>
        <dbReference type="Proteomes" id="UP001162131"/>
    </source>
</evidence>
<keyword evidence="5" id="KW-0694">RNA-binding</keyword>